<feature type="region of interest" description="Disordered" evidence="5">
    <location>
        <begin position="3259"/>
        <end position="3294"/>
    </location>
</feature>
<evidence type="ECO:0000259" key="7">
    <source>
        <dbReference type="SMART" id="SM00282"/>
    </source>
</evidence>
<dbReference type="InterPro" id="IPR056823">
    <property type="entry name" value="TEN-like_YD-shell"/>
</dbReference>
<dbReference type="Pfam" id="PF05593">
    <property type="entry name" value="RHS_repeat"/>
    <property type="match status" value="5"/>
</dbReference>
<dbReference type="NCBIfam" id="TIGR03696">
    <property type="entry name" value="Rhs_assc_core"/>
    <property type="match status" value="1"/>
</dbReference>
<protein>
    <recommendedName>
        <fullName evidence="12">RHS repeat-associated protein</fullName>
    </recommendedName>
</protein>
<dbReference type="Proteomes" id="UP001501237">
    <property type="component" value="Unassembled WGS sequence"/>
</dbReference>
<evidence type="ECO:0000313" key="11">
    <source>
        <dbReference type="Proteomes" id="UP001501237"/>
    </source>
</evidence>
<dbReference type="NCBIfam" id="TIGR01643">
    <property type="entry name" value="YD_repeat_2x"/>
    <property type="match status" value="7"/>
</dbReference>
<feature type="coiled-coil region" evidence="4">
    <location>
        <begin position="3091"/>
        <end position="3122"/>
    </location>
</feature>
<dbReference type="InterPro" id="IPR013320">
    <property type="entry name" value="ConA-like_dom_sf"/>
</dbReference>
<feature type="region of interest" description="Disordered" evidence="5">
    <location>
        <begin position="1554"/>
        <end position="1578"/>
    </location>
</feature>
<dbReference type="InterPro" id="IPR006530">
    <property type="entry name" value="YD"/>
</dbReference>
<gene>
    <name evidence="10" type="ORF">GCM10010468_22680</name>
</gene>
<organism evidence="10 11">
    <name type="scientific">Actinocorallia longicatena</name>
    <dbReference type="NCBI Taxonomy" id="111803"/>
    <lineage>
        <taxon>Bacteria</taxon>
        <taxon>Bacillati</taxon>
        <taxon>Actinomycetota</taxon>
        <taxon>Actinomycetes</taxon>
        <taxon>Streptosporangiales</taxon>
        <taxon>Thermomonosporaceae</taxon>
        <taxon>Actinocorallia</taxon>
    </lineage>
</organism>
<dbReference type="InterPro" id="IPR031325">
    <property type="entry name" value="RHS_repeat"/>
</dbReference>
<feature type="domain" description="Hint" evidence="8">
    <location>
        <begin position="3295"/>
        <end position="3400"/>
    </location>
</feature>
<dbReference type="Pfam" id="PF20148">
    <property type="entry name" value="DUF6531"/>
    <property type="match status" value="1"/>
</dbReference>
<dbReference type="Pfam" id="PF07591">
    <property type="entry name" value="PT-HINT"/>
    <property type="match status" value="1"/>
</dbReference>
<accession>A0ABP6Q960</accession>
<dbReference type="InterPro" id="IPR050708">
    <property type="entry name" value="T6SS_VgrG/RHS"/>
</dbReference>
<name>A0ABP6Q960_9ACTN</name>
<dbReference type="InterPro" id="IPR045351">
    <property type="entry name" value="DUF6531"/>
</dbReference>
<keyword evidence="6" id="KW-0812">Transmembrane</keyword>
<dbReference type="CDD" id="cd00081">
    <property type="entry name" value="Hint"/>
    <property type="match status" value="1"/>
</dbReference>
<keyword evidence="2" id="KW-0677">Repeat</keyword>
<feature type="domain" description="Laminin G" evidence="7">
    <location>
        <begin position="997"/>
        <end position="1148"/>
    </location>
</feature>
<keyword evidence="4" id="KW-0175">Coiled coil</keyword>
<evidence type="ECO:0000256" key="2">
    <source>
        <dbReference type="ARBA" id="ARBA00022737"/>
    </source>
</evidence>
<feature type="transmembrane region" description="Helical" evidence="6">
    <location>
        <begin position="49"/>
        <end position="73"/>
    </location>
</feature>
<dbReference type="InterPro" id="IPR028920">
    <property type="entry name" value="Tox-ART-HYD1_dom"/>
</dbReference>
<dbReference type="PANTHER" id="PTHR32305:SF15">
    <property type="entry name" value="PROTEIN RHSA-RELATED"/>
    <property type="match status" value="1"/>
</dbReference>
<evidence type="ECO:0000313" key="10">
    <source>
        <dbReference type="EMBL" id="GAA3206930.1"/>
    </source>
</evidence>
<keyword evidence="11" id="KW-1185">Reference proteome</keyword>
<dbReference type="InterPro" id="IPR022385">
    <property type="entry name" value="Rhs_assc_core"/>
</dbReference>
<dbReference type="SMART" id="SM00282">
    <property type="entry name" value="LamG"/>
    <property type="match status" value="2"/>
</dbReference>
<keyword evidence="6" id="KW-1133">Transmembrane helix</keyword>
<feature type="domain" description="Laminin G" evidence="7">
    <location>
        <begin position="1289"/>
        <end position="1434"/>
    </location>
</feature>
<dbReference type="InterPro" id="IPR003587">
    <property type="entry name" value="Hint_dom_N"/>
</dbReference>
<keyword evidence="6" id="KW-0472">Membrane</keyword>
<sequence>MISLSLSQVFLGLVVLVSVMMAGAYIGGRFSGARRRHVGWFGPRASFRIVFTAGVALIATLTSEPAMAMSALVETPELRLPGVEAVEGLVRGKPTPKWGDLPKQGGGTANGDPVMVSGDGTRANKGNGHKPKPGKGELPEYERLKPKYPEGASADGTVGYVKRTSKRLAAKSTATSDYFQNADGTTTRIMSQSPVNYHDAKGGWQPIDTTLKQSGGRFEETANGVNADFAASAADPRLVHLTADGHEISYGLQGAAPVAPTVSGSTATYPEALAKTDVQLETTPTGIKETLVLKASDAQAEWVFPLDTGGLQPVIDEGGGIRFQDPRGKVVTRAPPAFAEDSKYDPRSGLPATTRQITYRLEDRDGTKVLVMTLDPEWLKSPERVFPVKVDPTYTMYSASTYVMTNANGDHSTERLIAVGSWDNGPHTARSYLKFPDQGLDYSGVTVASAKLQIFNVWASTCTAQQFDIFEGLEDWNSWDAKMQSYATSPGYTQWLGYNSQTLTTACANTTFDPSIGQWLDVPVAAANLPIIQGWANGTRPDYGLVLAAPVNDNAHWKQFASSNNWSTPPKFVVTYNTGKIPPRLRNQAPADGNVFDTLTPTLSATGEVDPAATTKQIRFKVYNDASTLVADSGNQNTTDSLASWTVPAGALTWGKSYYWTAQSYDGTTYSSNPPWLTFSVQVPQPTITSSLSQNSDRGFDPGNGNYTTSATDADVETIGPDLQVSRDYNSRDPRVSGAFGAAWSSVYDSQVAEQYTTSGAVKGTYVTYPEGSVVGFGKNSDGSFTPPSGRYVSFRSVSNGYTLTDKDGTLYTFTQSLGGGKYGISSIADASNRAITFTWTSGKITKVVSGISGRSLNLAWTTPAAPLKPHVSTVTTDPATPGDNSTIQTWTYTYTGDKLTQACSLGCTVYGYASGSNYHSQVLDTGADSYWPLAEPSGTVANSANLANQGSDKGTYSNVTLGVTGPLAGGSATAAGFNGTNSAVQLPRTYKIGTKRPQGISLWFKGTTPNGVLFSYSEENPLTNATAPSDYTPALYIDSNGKLNGTLFTNQAADQYTPITSANAVTDGNWHNVVLTGDGGKQWLYLDGALVNSKIGLHEVPGQWYDLVGAGYLGYKWPNQPHYSTTVKTGYASFYTGSISDVAYFDKTLTQGDVTNLNTVAKTPNAFLTSITRPSGKAFAAIDYDGVTGTVTHVTDDNGGGWSIATPTVKGSSDVYRGAVLGSAPATYLRLADSAGSAQATDQVNSGTGTYANVTLGTTGPFSDASAASFNGTSSYVQMPSNNVIGTQPASVEMWFSMPAGNVNGGVLFDQQANPLPGASAPSGDHVPALYIGKDGKVHGKVWDSNGVNNQLVSTKPVNDGAWHHVVLAVAAGSQSLYLDGTPQGTTMGTLIQTANNYSYVGAGFVANTWPSAPTNSLGYFPGSIAEVAFYRSTLTGQDAEARMTAARGSGGLAPMKTVTVVDPGGQTVTYDYDLANGSRDLAITDPLGKKTSYGYDTGGFLHTVTDPLGNVDTTGHDVRGNTVSKITCQNQAANQCSTEYYSFWPDATTKQLTPNPKNDLLLTERDGRSTGPTDDTFVNVHTYDAAGNEIETVSPPVPGFPGGRFTKISYTDGTTIAAANGGFAPVGLPYKTVSPGGATTLTTYFQNGDIAKIKDAAGQETRFTYDGLGRRKSVTIVSDTYPAGVTKTFTYDAVGNVTEELNPAVTNRVTGAIHTARIVSAYDLDSNLLSQTISDTTGGDASRTTSMTYNANGLVDTSTDALNKVIQTAYDGYGNKIRETDENGQVTEFAYDANGRLTTTTLKNYTGDPNNPTAAQDLITESRTYDAAGRIAWTKDGLGYKTKYTYTDNDLVAKVTRVDQNDLNPFVQEENFYDAGGNAIKKIINNGATTSLATVDTAGRTLSTTDDPTGANRKTTFSYTPDDEVATTTETDGGLWPVTTSYTYDPLGRTTSKSITGDDPGHPVAWWKLDQTSGASVPDGSGDGFTAAAGTNVTWADSAAVLNGQAGAQIATNGPVVDTSQSFTVSAWAKLNTLTGTQTVLSQDGNQQSGFFLKYDGGTGKWAFMRVGTDVASPSAYPSVNGPTAVLGTWTHLTASFNSADGNMTLYVNGVSQGTIADPTPFATSGPFVIGRAKFAGNLVDYVNGSVGNVQAYNRVLSGTEVTKLFTNGRNGGTTASFTKATTRWTLDQRGLATAMTDPNGNVTTYAHDEIGQQTQVTAPTVNVEVGGGTSAAVHPISLTGYDTFGDETETQDHNGNVTVTAYDAEGQQTKVTQPSYTAPGAGTPTVSEQKWAYDNAGQVINTTDGRGKITRYTYDQRGNVAKVEDARGGFTKTAYDRNGEVISVISPGGAQNQATYDHLGRKLTETELDRYPAPTSSTTTYSYAASATNPGGAFLASTKTQNNVTTTFGYNNLGEQTRVTDAAGALTTTDYDQFGRPSKTTLHDGTSTRISYDLLDNPVEAKNVDSDGTTILRQVSSAYDAAGRLISTTDARGHTTTFTRDALGQVTAQTEPVDVGVGITSSFGYDAAGNRTRFTDGRGYARIYTYNSWNRPETAVEPATATYTTVADRTTTISYDANGQPVKTVSPGGVTTNNTFNDVGQLTGQTGTGADAATTDRSFTFDADGRMTKAETAAIGVTVPATSETFTYNDRDRLLTTAGSAGVSSFAYNGDGLTTSRTDAAGTTTYTYDTANRLSTLSDPTTSKVLTYGYDTMSQPTSIAYGTAGNTRTFGYDHRHQLTSDVLKNSGGTTLASVAYGYDANGNETSKTTTGVTGAAANTYTYDWSDRLKSWNNGSVNTLYDYDASGNRIKIGANVLTYDARNQLTSDGTNTYTYTPRGTLATQTRPGGTVSYTSDAYGQQVTEATLAGGTQTYSSDALNRNLTGSGPGGSRTFAYSGLSNTLASDGTSTYSRLPGDSLVGIGTPNGSGGSTGTGVFAFTDLHSDVIANFTATGGLTGSTAYDPLGNILGTTGMTGSLGYQSGWTDTATGKVNMWSRWYTPAIGQFQNKDSVSLDPVGNSTAANAFAYVDDNPLTDIDPTGNCGLFGHFCGFTKAVTAPFSFVMPFVSPVTNFVTQHYNNAVKHAKKAAAKVKRSLQTTAQKLRDLKREAQKRLTRYYNEKAKKVRKITQRVKESYSNSKKKLRKKLEKKLPKRLVKNLATAGTILENTTKGLANMAVAPVVNTYKCAKGNWKSCGDLAMNIMFGPMGNPLDMVTSTVDTVKDVVDDCRKGDYDSCITKTITYGAIALATRKLPFAKGPKGIKTPKGAKPTAKPSPKATPRPKEKTKPKEEDCNSFVKGTLVVMADGSKKTIETISIGDRVLAGAAESGAKSAQTVGATIKGTGDKKLVTLTIDIDGDRGQKTAKITATAGHPFWVPAQRTWVDAGELKSNDWLFTSSDDLVKIDAVRTWTQNTTVHNLSVATVHTYYVLAGPTPVLVHNSGPCPPEKLYHYTNEAGHDGITASRQLWPSLKASNPKDARYGDGQYLTDIKPGTKSLGQLSAAFLRVPWAGQKFTHFVEIDVRGLNVIQGRPGVFVILNNGPLDLVGRILGSGLN</sequence>
<dbReference type="InterPro" id="IPR006558">
    <property type="entry name" value="LamG-like"/>
</dbReference>
<dbReference type="SUPFAM" id="SSF51294">
    <property type="entry name" value="Hedgehog/intein (Hint) domain"/>
    <property type="match status" value="1"/>
</dbReference>
<dbReference type="SMART" id="SM00306">
    <property type="entry name" value="HintN"/>
    <property type="match status" value="1"/>
</dbReference>
<evidence type="ECO:0000256" key="6">
    <source>
        <dbReference type="SAM" id="Phobius"/>
    </source>
</evidence>
<proteinExistence type="predicted"/>
<dbReference type="SMART" id="SM00560">
    <property type="entry name" value="LamGL"/>
    <property type="match status" value="1"/>
</dbReference>
<dbReference type="EMBL" id="BAAAUV010000005">
    <property type="protein sequence ID" value="GAA3206930.1"/>
    <property type="molecule type" value="Genomic_DNA"/>
</dbReference>
<feature type="transmembrane region" description="Helical" evidence="6">
    <location>
        <begin position="6"/>
        <end position="28"/>
    </location>
</feature>
<evidence type="ECO:0000256" key="3">
    <source>
        <dbReference type="ARBA" id="ARBA00023157"/>
    </source>
</evidence>
<dbReference type="PANTHER" id="PTHR32305">
    <property type="match status" value="1"/>
</dbReference>
<feature type="region of interest" description="Disordered" evidence="5">
    <location>
        <begin position="91"/>
        <end position="141"/>
    </location>
</feature>
<dbReference type="SUPFAM" id="SSF49899">
    <property type="entry name" value="Concanavalin A-like lectins/glucanases"/>
    <property type="match status" value="3"/>
</dbReference>
<keyword evidence="3" id="KW-1015">Disulfide bond</keyword>
<feature type="domain" description="LamG-like jellyroll fold" evidence="9">
    <location>
        <begin position="2023"/>
        <end position="2162"/>
    </location>
</feature>
<dbReference type="Gene3D" id="2.60.120.200">
    <property type="match status" value="3"/>
</dbReference>
<evidence type="ECO:0008006" key="12">
    <source>
        <dbReference type="Google" id="ProtNLM"/>
    </source>
</evidence>
<feature type="compositionally biased region" description="Basic and acidic residues" evidence="5">
    <location>
        <begin position="3283"/>
        <end position="3294"/>
    </location>
</feature>
<dbReference type="NCBIfam" id="NF033679">
    <property type="entry name" value="DNRLRE_dom"/>
    <property type="match status" value="1"/>
</dbReference>
<keyword evidence="1" id="KW-0732">Signal</keyword>
<evidence type="ECO:0000256" key="1">
    <source>
        <dbReference type="ARBA" id="ARBA00022729"/>
    </source>
</evidence>
<dbReference type="InterPro" id="IPR036844">
    <property type="entry name" value="Hint_dom_sf"/>
</dbReference>
<feature type="compositionally biased region" description="Low complexity" evidence="5">
    <location>
        <begin position="3266"/>
        <end position="3280"/>
    </location>
</feature>
<evidence type="ECO:0000259" key="8">
    <source>
        <dbReference type="SMART" id="SM00306"/>
    </source>
</evidence>
<evidence type="ECO:0000256" key="5">
    <source>
        <dbReference type="SAM" id="MobiDB-lite"/>
    </source>
</evidence>
<dbReference type="Pfam" id="PF13385">
    <property type="entry name" value="Laminin_G_3"/>
    <property type="match status" value="3"/>
</dbReference>
<comment type="caution">
    <text evidence="10">The sequence shown here is derived from an EMBL/GenBank/DDBJ whole genome shotgun (WGS) entry which is preliminary data.</text>
</comment>
<dbReference type="Pfam" id="PF25023">
    <property type="entry name" value="TEN_YD-shell"/>
    <property type="match status" value="2"/>
</dbReference>
<dbReference type="Gene3D" id="2.170.16.10">
    <property type="entry name" value="Hedgehog/Intein (Hint) domain"/>
    <property type="match status" value="1"/>
</dbReference>
<dbReference type="Pfam" id="PF15633">
    <property type="entry name" value="Tox-ART-HYD1"/>
    <property type="match status" value="1"/>
</dbReference>
<evidence type="ECO:0000259" key="9">
    <source>
        <dbReference type="SMART" id="SM00560"/>
    </source>
</evidence>
<evidence type="ECO:0000256" key="4">
    <source>
        <dbReference type="SAM" id="Coils"/>
    </source>
</evidence>
<dbReference type="InterPro" id="IPR001791">
    <property type="entry name" value="Laminin_G"/>
</dbReference>
<dbReference type="Gene3D" id="2.180.10.10">
    <property type="entry name" value="RHS repeat-associated core"/>
    <property type="match status" value="3"/>
</dbReference>
<reference evidence="11" key="1">
    <citation type="journal article" date="2019" name="Int. J. Syst. Evol. Microbiol.">
        <title>The Global Catalogue of Microorganisms (GCM) 10K type strain sequencing project: providing services to taxonomists for standard genome sequencing and annotation.</title>
        <authorList>
            <consortium name="The Broad Institute Genomics Platform"/>
            <consortium name="The Broad Institute Genome Sequencing Center for Infectious Disease"/>
            <person name="Wu L."/>
            <person name="Ma J."/>
        </authorList>
    </citation>
    <scope>NUCLEOTIDE SEQUENCE [LARGE SCALE GENOMIC DNA]</scope>
    <source>
        <strain evidence="11">JCM 9377</strain>
    </source>
</reference>
<dbReference type="CDD" id="cd00110">
    <property type="entry name" value="LamG"/>
    <property type="match status" value="1"/>
</dbReference>